<dbReference type="RefSeq" id="WP_200355848.1">
    <property type="nucleotide sequence ID" value="NZ_JAENIL010000020.1"/>
</dbReference>
<dbReference type="Gene3D" id="3.20.20.80">
    <property type="entry name" value="Glycosidases"/>
    <property type="match status" value="1"/>
</dbReference>
<keyword evidence="5" id="KW-1185">Reference proteome</keyword>
<dbReference type="InterPro" id="IPR025277">
    <property type="entry name" value="Apiosidase-like_cat_dom"/>
</dbReference>
<dbReference type="Gene3D" id="2.60.40.10">
    <property type="entry name" value="Immunoglobulins"/>
    <property type="match status" value="1"/>
</dbReference>
<dbReference type="AlphaFoldDB" id="A0A934RYL0"/>
<gene>
    <name evidence="4" type="ORF">JIN87_12220</name>
</gene>
<evidence type="ECO:0000313" key="5">
    <source>
        <dbReference type="Proteomes" id="UP000617628"/>
    </source>
</evidence>
<evidence type="ECO:0000256" key="1">
    <source>
        <dbReference type="SAM" id="SignalP"/>
    </source>
</evidence>
<dbReference type="Pfam" id="PF13204">
    <property type="entry name" value="Apiosidase"/>
    <property type="match status" value="1"/>
</dbReference>
<evidence type="ECO:0000259" key="3">
    <source>
        <dbReference type="Pfam" id="PF16586"/>
    </source>
</evidence>
<organism evidence="4 5">
    <name type="scientific">Pelagicoccus mobilis</name>
    <dbReference type="NCBI Taxonomy" id="415221"/>
    <lineage>
        <taxon>Bacteria</taxon>
        <taxon>Pseudomonadati</taxon>
        <taxon>Verrucomicrobiota</taxon>
        <taxon>Opitutia</taxon>
        <taxon>Puniceicoccales</taxon>
        <taxon>Pelagicoccaceae</taxon>
        <taxon>Pelagicoccus</taxon>
    </lineage>
</organism>
<feature type="chain" id="PRO_5037151763" evidence="1">
    <location>
        <begin position="22"/>
        <end position="529"/>
    </location>
</feature>
<name>A0A934RYL0_9BACT</name>
<keyword evidence="1" id="KW-0732">Signal</keyword>
<feature type="domain" description="DUF5060" evidence="3">
    <location>
        <begin position="26"/>
        <end position="92"/>
    </location>
</feature>
<evidence type="ECO:0000259" key="2">
    <source>
        <dbReference type="Pfam" id="PF13204"/>
    </source>
</evidence>
<reference evidence="4" key="1">
    <citation type="submission" date="2021-01" db="EMBL/GenBank/DDBJ databases">
        <title>Modified the classification status of verrucomicrobia.</title>
        <authorList>
            <person name="Feng X."/>
        </authorList>
    </citation>
    <scope>NUCLEOTIDE SEQUENCE</scope>
    <source>
        <strain evidence="4">KCTC 13126</strain>
    </source>
</reference>
<protein>
    <submittedName>
        <fullName evidence="4">DUF5060 domain-containing protein</fullName>
    </submittedName>
</protein>
<evidence type="ECO:0000313" key="4">
    <source>
        <dbReference type="EMBL" id="MBK1877634.1"/>
    </source>
</evidence>
<dbReference type="InterPro" id="IPR032260">
    <property type="entry name" value="DUF5060"/>
</dbReference>
<feature type="signal peptide" evidence="1">
    <location>
        <begin position="1"/>
        <end position="21"/>
    </location>
</feature>
<dbReference type="EMBL" id="JAENIL010000020">
    <property type="protein sequence ID" value="MBK1877634.1"/>
    <property type="molecule type" value="Genomic_DNA"/>
</dbReference>
<dbReference type="Pfam" id="PF16586">
    <property type="entry name" value="DUF5060"/>
    <property type="match status" value="1"/>
</dbReference>
<dbReference type="Proteomes" id="UP000617628">
    <property type="component" value="Unassembled WGS sequence"/>
</dbReference>
<dbReference type="InterPro" id="IPR013783">
    <property type="entry name" value="Ig-like_fold"/>
</dbReference>
<sequence length="529" mass="60805">MKLRKLSFIAITVACLINSLAAANTTARWNPIDLEFKAKVAAGTEFDLDFSATFTGPENQKLTVPGFYDGDNRFIVRFAPPEEGEWTYLTSSSERSLAGKTGSLSVTPALPGKRGPVGISKSNPQKFAYADGSQYFPIGFELDWLFAIDAENGEDIPKTRSVIRHVRENGFNQIVMNVFAYDVNWPRDPKLPAKYDYGKPSVFPYGGDNTNPDFSTLDLEFFQRFDRVVEHLDEQGIIAHIMIYVWNKQVSWPEAESDADNRYFDYVVKRYQAFPNLIWDISKEATGYGHNDRQYIVDRITRLRALDGHDRLVTVHDYGYCNQYPDTVDFISIQNWKAEIHRVMRDVVTKHDKKPVFNIEHGGYEGGPYHVFTGTYLTPLSNLERAYKIIFAEASITHYWQDTSWNVVIHDIENLPAEDQPKLHYYRHMADFIEKQQVNDLVTTPDAASAGFCLSNKDDFYMHLLPADHDALVVRQRPGYENGTVHFTWFDPLTGEYEDGGTRPVEKWMRVHTPQPYQLRILLVQFKKD</sequence>
<comment type="caution">
    <text evidence="4">The sequence shown here is derived from an EMBL/GenBank/DDBJ whole genome shotgun (WGS) entry which is preliminary data.</text>
</comment>
<proteinExistence type="predicted"/>
<dbReference type="SUPFAM" id="SSF51445">
    <property type="entry name" value="(Trans)glycosidases"/>
    <property type="match status" value="1"/>
</dbReference>
<dbReference type="InterPro" id="IPR017853">
    <property type="entry name" value="GH"/>
</dbReference>
<accession>A0A934RYL0</accession>
<feature type="domain" description="Apiosidase-like catalytic" evidence="2">
    <location>
        <begin position="127"/>
        <end position="392"/>
    </location>
</feature>
<dbReference type="PANTHER" id="PTHR37836:SF2">
    <property type="entry name" value="DUF4038 DOMAIN-CONTAINING PROTEIN"/>
    <property type="match status" value="1"/>
</dbReference>
<dbReference type="PANTHER" id="PTHR37836">
    <property type="entry name" value="LMO1036 PROTEIN"/>
    <property type="match status" value="1"/>
</dbReference>